<sequence length="40" mass="4487">NKTRRTMGMITSHRPGSFNTSSPYNKGSVSIRRMPISMTT</sequence>
<gene>
    <name evidence="2" type="primary">ODIG_2682</name>
</gene>
<reference evidence="2" key="1">
    <citation type="journal article" date="2015" name="New Phytol.">
        <title>Arctic plant origins and early formation of circumarctic distributions: a case study of the mountain sorrel, Oxyria digyna.</title>
        <authorList>
            <person name="Wang Q."/>
            <person name="Liu J."/>
            <person name="Allen G.A."/>
            <person name="Ma Y."/>
            <person name="Yue W."/>
            <person name="Marr K.L."/>
            <person name="Abbott R.J."/>
        </authorList>
    </citation>
    <scope>NUCLEOTIDE SEQUENCE</scope>
</reference>
<proteinExistence type="predicted"/>
<feature type="non-terminal residue" evidence="2">
    <location>
        <position position="40"/>
    </location>
</feature>
<feature type="non-terminal residue" evidence="2">
    <location>
        <position position="1"/>
    </location>
</feature>
<evidence type="ECO:0000256" key="1">
    <source>
        <dbReference type="SAM" id="MobiDB-lite"/>
    </source>
</evidence>
<dbReference type="EMBL" id="KR003471">
    <property type="protein sequence ID" value="AKS40149.1"/>
    <property type="molecule type" value="Genomic_DNA"/>
</dbReference>
<feature type="compositionally biased region" description="Polar residues" evidence="1">
    <location>
        <begin position="17"/>
        <end position="28"/>
    </location>
</feature>
<name>A0A0K0XR26_9CARY</name>
<dbReference type="EMBL" id="KR003472">
    <property type="protein sequence ID" value="AKS40150.1"/>
    <property type="molecule type" value="Genomic_DNA"/>
</dbReference>
<dbReference type="EMBL" id="KR003470">
    <property type="protein sequence ID" value="AKS40148.1"/>
    <property type="molecule type" value="Genomic_DNA"/>
</dbReference>
<protein>
    <submittedName>
        <fullName evidence="2">Uncharacterized protein</fullName>
    </submittedName>
</protein>
<accession>A0A0K0XR26</accession>
<organism evidence="2">
    <name type="scientific">Oxyria digyna</name>
    <dbReference type="NCBI Taxonomy" id="284366"/>
    <lineage>
        <taxon>Eukaryota</taxon>
        <taxon>Viridiplantae</taxon>
        <taxon>Streptophyta</taxon>
        <taxon>Embryophyta</taxon>
        <taxon>Tracheophyta</taxon>
        <taxon>Spermatophyta</taxon>
        <taxon>Magnoliopsida</taxon>
        <taxon>eudicotyledons</taxon>
        <taxon>Gunneridae</taxon>
        <taxon>Pentapetalae</taxon>
        <taxon>Caryophyllales</taxon>
        <taxon>Polygonaceae</taxon>
        <taxon>Polygonoideae</taxon>
        <taxon>Rumiceae</taxon>
        <taxon>Oxyria</taxon>
    </lineage>
</organism>
<dbReference type="EMBL" id="KR003474">
    <property type="protein sequence ID" value="AKS40152.1"/>
    <property type="molecule type" value="Genomic_DNA"/>
</dbReference>
<evidence type="ECO:0000313" key="2">
    <source>
        <dbReference type="EMBL" id="AKS40148.1"/>
    </source>
</evidence>
<feature type="region of interest" description="Disordered" evidence="1">
    <location>
        <begin position="1"/>
        <end position="40"/>
    </location>
</feature>
<dbReference type="EMBL" id="KR003473">
    <property type="protein sequence ID" value="AKS40151.1"/>
    <property type="molecule type" value="Genomic_DNA"/>
</dbReference>
<dbReference type="EMBL" id="KR003469">
    <property type="protein sequence ID" value="AKS40147.1"/>
    <property type="molecule type" value="Genomic_DNA"/>
</dbReference>
<dbReference type="AlphaFoldDB" id="A0A0K0XR26"/>